<dbReference type="SUPFAM" id="SSF51658">
    <property type="entry name" value="Xylose isomerase-like"/>
    <property type="match status" value="1"/>
</dbReference>
<dbReference type="InterPro" id="IPR013022">
    <property type="entry name" value="Xyl_isomerase-like_TIM-brl"/>
</dbReference>
<dbReference type="EMBL" id="MTYH01000011">
    <property type="protein sequence ID" value="PNP48025.1"/>
    <property type="molecule type" value="Genomic_DNA"/>
</dbReference>
<dbReference type="GO" id="GO:0016853">
    <property type="term" value="F:isomerase activity"/>
    <property type="evidence" value="ECO:0007669"/>
    <property type="project" value="UniProtKB-KW"/>
</dbReference>
<dbReference type="AlphaFoldDB" id="A0A2K0TR67"/>
<gene>
    <name evidence="3" type="ORF">TGAMA5MH_00848</name>
</gene>
<organism evidence="3 4">
    <name type="scientific">Trichoderma gamsii</name>
    <dbReference type="NCBI Taxonomy" id="398673"/>
    <lineage>
        <taxon>Eukaryota</taxon>
        <taxon>Fungi</taxon>
        <taxon>Dikarya</taxon>
        <taxon>Ascomycota</taxon>
        <taxon>Pezizomycotina</taxon>
        <taxon>Sordariomycetes</taxon>
        <taxon>Hypocreomycetidae</taxon>
        <taxon>Hypocreales</taxon>
        <taxon>Hypocreaceae</taxon>
        <taxon>Trichoderma</taxon>
    </lineage>
</organism>
<dbReference type="OrthoDB" id="4214675at2759"/>
<evidence type="ECO:0000313" key="4">
    <source>
        <dbReference type="Proteomes" id="UP000236546"/>
    </source>
</evidence>
<reference evidence="3 4" key="1">
    <citation type="submission" date="2017-02" db="EMBL/GenBank/DDBJ databases">
        <title>Genomes of Trichoderma spp. with biocontrol activity.</title>
        <authorList>
            <person name="Gardiner D."/>
            <person name="Kazan K."/>
            <person name="Vos C."/>
            <person name="Harvey P."/>
        </authorList>
    </citation>
    <scope>NUCLEOTIDE SEQUENCE [LARGE SCALE GENOMIC DNA]</scope>
    <source>
        <strain evidence="3 4">A5MH</strain>
    </source>
</reference>
<proteinExistence type="predicted"/>
<dbReference type="PANTHER" id="PTHR43489:SF7">
    <property type="entry name" value="3-DEHYDRO-D-GULOSIDE 4-EPIMERASE-RELATED"/>
    <property type="match status" value="1"/>
</dbReference>
<keyword evidence="1" id="KW-0413">Isomerase</keyword>
<dbReference type="PANTHER" id="PTHR43489">
    <property type="entry name" value="ISOMERASE"/>
    <property type="match status" value="1"/>
</dbReference>
<dbReference type="InterPro" id="IPR036237">
    <property type="entry name" value="Xyl_isomerase-like_sf"/>
</dbReference>
<evidence type="ECO:0000256" key="1">
    <source>
        <dbReference type="ARBA" id="ARBA00023235"/>
    </source>
</evidence>
<feature type="domain" description="Xylose isomerase-like TIM barrel" evidence="2">
    <location>
        <begin position="19"/>
        <end position="236"/>
    </location>
</feature>
<name>A0A2K0TR67_9HYPO</name>
<evidence type="ECO:0000313" key="3">
    <source>
        <dbReference type="EMBL" id="PNP48025.1"/>
    </source>
</evidence>
<accession>A0A2K0TR67</accession>
<dbReference type="Proteomes" id="UP000236546">
    <property type="component" value="Unassembled WGS sequence"/>
</dbReference>
<protein>
    <recommendedName>
        <fullName evidence="2">Xylose isomerase-like TIM barrel domain-containing protein</fullName>
    </recommendedName>
</protein>
<evidence type="ECO:0000259" key="2">
    <source>
        <dbReference type="Pfam" id="PF01261"/>
    </source>
</evidence>
<dbReference type="Pfam" id="PF01261">
    <property type="entry name" value="AP_endonuc_2"/>
    <property type="match status" value="1"/>
</dbReference>
<sequence length="296" mass="33348">MHLSAHTWMRPEPLRRTLERISELGYTSIELAGEPSLYPIEETRQLLREFNIECWGTVTLQHGTRDLTAADPAHRRDTIQYMKDVVSMAADLGGKIITIVPARVGKLVPSSTPENEWKWAIEGLREVAELAKEKGIRVGIEPLNRFETYFLNRVDQALALADAVGYDCGIAFDPFHLALEEKDLYGALQKAKHRIVDFHVADHNRLAAGDGHFNWERIMTELRQADYHGALAVECMPPIDRTPIGKFGATQLETGEIEVPEGQLQFILDHASGVLSDAYYTGLMRRSAETLRPFLD</sequence>
<comment type="caution">
    <text evidence="3">The sequence shown here is derived from an EMBL/GenBank/DDBJ whole genome shotgun (WGS) entry which is preliminary data.</text>
</comment>
<dbReference type="Gene3D" id="3.20.20.150">
    <property type="entry name" value="Divalent-metal-dependent TIM barrel enzymes"/>
    <property type="match status" value="1"/>
</dbReference>
<dbReference type="InterPro" id="IPR050417">
    <property type="entry name" value="Sugar_Epim/Isomerase"/>
</dbReference>